<dbReference type="Proteomes" id="UP000008144">
    <property type="component" value="Chromosome 8"/>
</dbReference>
<keyword evidence="4" id="KW-1185">Reference proteome</keyword>
<dbReference type="EMBL" id="EAAA01002678">
    <property type="status" value="NOT_ANNOTATED_CDS"/>
    <property type="molecule type" value="Genomic_DNA"/>
</dbReference>
<dbReference type="Gene3D" id="1.25.40.10">
    <property type="entry name" value="Tetratricopeptide repeat domain"/>
    <property type="match status" value="1"/>
</dbReference>
<keyword evidence="2" id="KW-0677">Repeat</keyword>
<dbReference type="GeneTree" id="ENSGT00390000004835"/>
<evidence type="ECO:0000313" key="4">
    <source>
        <dbReference type="Proteomes" id="UP000008144"/>
    </source>
</evidence>
<dbReference type="InterPro" id="IPR006597">
    <property type="entry name" value="Sel1-like"/>
</dbReference>
<protein>
    <submittedName>
        <fullName evidence="3">Uncharacterized protein</fullName>
    </submittedName>
</protein>
<evidence type="ECO:0000256" key="1">
    <source>
        <dbReference type="ARBA" id="ARBA00008486"/>
    </source>
</evidence>
<dbReference type="OMA" id="PGCINAG"/>
<dbReference type="STRING" id="7719.ENSCINP00000024386"/>
<reference evidence="3" key="2">
    <citation type="journal article" date="2008" name="Genome Biol.">
        <title>Improved genome assembly and evidence-based global gene model set for the chordate Ciona intestinalis: new insight into intron and operon populations.</title>
        <authorList>
            <person name="Satou Y."/>
            <person name="Mineta K."/>
            <person name="Ogasawara M."/>
            <person name="Sasakura Y."/>
            <person name="Shoguchi E."/>
            <person name="Ueno K."/>
            <person name="Yamada L."/>
            <person name="Matsumoto J."/>
            <person name="Wasserscheid J."/>
            <person name="Dewar K."/>
            <person name="Wiley G.B."/>
            <person name="Macmil S.L."/>
            <person name="Roe B.A."/>
            <person name="Zeller R.W."/>
            <person name="Hastings K.E."/>
            <person name="Lemaire P."/>
            <person name="Lindquist E."/>
            <person name="Endo T."/>
            <person name="Hotta K."/>
            <person name="Inaba K."/>
        </authorList>
    </citation>
    <scope>NUCLEOTIDE SEQUENCE [LARGE SCALE GENOMIC DNA]</scope>
    <source>
        <strain evidence="3">wild type</strain>
    </source>
</reference>
<dbReference type="Pfam" id="PF08238">
    <property type="entry name" value="Sel1"/>
    <property type="match status" value="3"/>
</dbReference>
<reference evidence="4" key="1">
    <citation type="journal article" date="2002" name="Science">
        <title>The draft genome of Ciona intestinalis: insights into chordate and vertebrate origins.</title>
        <authorList>
            <person name="Dehal P."/>
            <person name="Satou Y."/>
            <person name="Campbell R.K."/>
            <person name="Chapman J."/>
            <person name="Degnan B."/>
            <person name="De Tomaso A."/>
            <person name="Davidson B."/>
            <person name="Di Gregorio A."/>
            <person name="Gelpke M."/>
            <person name="Goodstein D.M."/>
            <person name="Harafuji N."/>
            <person name="Hastings K.E."/>
            <person name="Ho I."/>
            <person name="Hotta K."/>
            <person name="Huang W."/>
            <person name="Kawashima T."/>
            <person name="Lemaire P."/>
            <person name="Martinez D."/>
            <person name="Meinertzhagen I.A."/>
            <person name="Necula S."/>
            <person name="Nonaka M."/>
            <person name="Putnam N."/>
            <person name="Rash S."/>
            <person name="Saiga H."/>
            <person name="Satake M."/>
            <person name="Terry A."/>
            <person name="Yamada L."/>
            <person name="Wang H.G."/>
            <person name="Awazu S."/>
            <person name="Azumi K."/>
            <person name="Boore J."/>
            <person name="Branno M."/>
            <person name="Chin-Bow S."/>
            <person name="DeSantis R."/>
            <person name="Doyle S."/>
            <person name="Francino P."/>
            <person name="Keys D.N."/>
            <person name="Haga S."/>
            <person name="Hayashi H."/>
            <person name="Hino K."/>
            <person name="Imai K.S."/>
            <person name="Inaba K."/>
            <person name="Kano S."/>
            <person name="Kobayashi K."/>
            <person name="Kobayashi M."/>
            <person name="Lee B.I."/>
            <person name="Makabe K.W."/>
            <person name="Manohar C."/>
            <person name="Matassi G."/>
            <person name="Medina M."/>
            <person name="Mochizuki Y."/>
            <person name="Mount S."/>
            <person name="Morishita T."/>
            <person name="Miura S."/>
            <person name="Nakayama A."/>
            <person name="Nishizaka S."/>
            <person name="Nomoto H."/>
            <person name="Ohta F."/>
            <person name="Oishi K."/>
            <person name="Rigoutsos I."/>
            <person name="Sano M."/>
            <person name="Sasaki A."/>
            <person name="Sasakura Y."/>
            <person name="Shoguchi E."/>
            <person name="Shin-i T."/>
            <person name="Spagnuolo A."/>
            <person name="Stainier D."/>
            <person name="Suzuki M.M."/>
            <person name="Tassy O."/>
            <person name="Takatori N."/>
            <person name="Tokuoka M."/>
            <person name="Yagi K."/>
            <person name="Yoshizaki F."/>
            <person name="Wada S."/>
            <person name="Zhang C."/>
            <person name="Hyatt P.D."/>
            <person name="Larimer F."/>
            <person name="Detter C."/>
            <person name="Doggett N."/>
            <person name="Glavina T."/>
            <person name="Hawkins T."/>
            <person name="Richardson P."/>
            <person name="Lucas S."/>
            <person name="Kohara Y."/>
            <person name="Levine M."/>
            <person name="Satoh N."/>
            <person name="Rokhsar D.S."/>
        </authorList>
    </citation>
    <scope>NUCLEOTIDE SEQUENCE [LARGE SCALE GENOMIC DNA]</scope>
</reference>
<evidence type="ECO:0000256" key="2">
    <source>
        <dbReference type="ARBA" id="ARBA00022737"/>
    </source>
</evidence>
<dbReference type="SMART" id="SM00671">
    <property type="entry name" value="SEL1"/>
    <property type="match status" value="3"/>
</dbReference>
<comment type="similarity">
    <text evidence="1">Belongs to the hcp beta-lactamase family.</text>
</comment>
<dbReference type="GO" id="GO:0005758">
    <property type="term" value="C:mitochondrial intermembrane space"/>
    <property type="evidence" value="ECO:0000318"/>
    <property type="project" value="GO_Central"/>
</dbReference>
<organism evidence="3 4">
    <name type="scientific">Ciona intestinalis</name>
    <name type="common">Transparent sea squirt</name>
    <name type="synonym">Ascidia intestinalis</name>
    <dbReference type="NCBI Taxonomy" id="7719"/>
    <lineage>
        <taxon>Eukaryota</taxon>
        <taxon>Metazoa</taxon>
        <taxon>Chordata</taxon>
        <taxon>Tunicata</taxon>
        <taxon>Ascidiacea</taxon>
        <taxon>Phlebobranchia</taxon>
        <taxon>Cionidae</taxon>
        <taxon>Ciona</taxon>
    </lineage>
</organism>
<dbReference type="InterPro" id="IPR011990">
    <property type="entry name" value="TPR-like_helical_dom_sf"/>
</dbReference>
<name>F6UFU8_CIOIN</name>
<evidence type="ECO:0000313" key="3">
    <source>
        <dbReference type="Ensembl" id="ENSCINP00000024386.2"/>
    </source>
</evidence>
<dbReference type="HOGENOM" id="CLU_000288_36_9_1"/>
<dbReference type="FunCoup" id="F6UFU8">
    <property type="interactions" value="50"/>
</dbReference>
<dbReference type="AlphaFoldDB" id="F6UFU8"/>
<proteinExistence type="inferred from homology"/>
<dbReference type="PANTHER" id="PTHR13891:SF1">
    <property type="entry name" value="CYTOCHROME C OXIDASE ASSEMBLY FACTOR 7"/>
    <property type="match status" value="1"/>
</dbReference>
<reference evidence="3" key="4">
    <citation type="submission" date="2025-09" db="UniProtKB">
        <authorList>
            <consortium name="Ensembl"/>
        </authorList>
    </citation>
    <scope>IDENTIFICATION</scope>
</reference>
<accession>F6UFU8</accession>
<reference evidence="3" key="3">
    <citation type="submission" date="2025-08" db="UniProtKB">
        <authorList>
            <consortium name="Ensembl"/>
        </authorList>
    </citation>
    <scope>IDENTIFICATION</scope>
</reference>
<sequence>MAGLVNFKDPEEVKEYLSNTEIEFMFGCHKEKDADCCYRLGEFLETIRKKFPEAATTYKECCDKYKNAPCCFKVGQYHMLGKGGLEKSELEAFKYYRSACQQEKYRDQGKNDRLATACCNMALLLQQETVEETEKPVQSRILEALQKSCALNDAVGCNVLSYFYMKGFEDLKPNLRLAAKYAEKSCELGDYRGCHNISLMHARGDGVEKSYERAKSFSEKKEKLMNQSTSLSFGN</sequence>
<dbReference type="Ensembl" id="ENSCINT00000024632.2">
    <property type="protein sequence ID" value="ENSCINP00000024386.2"/>
    <property type="gene ID" value="ENSCING00000006447.3"/>
</dbReference>
<dbReference type="SUPFAM" id="SSF81901">
    <property type="entry name" value="HCP-like"/>
    <property type="match status" value="2"/>
</dbReference>
<dbReference type="PANTHER" id="PTHR13891">
    <property type="entry name" value="CYTOCHROME C OXIDASE ASSEMBLY FACTOR 7"/>
    <property type="match status" value="1"/>
</dbReference>
<dbReference type="InParanoid" id="F6UFU8"/>
<dbReference type="InterPro" id="IPR040239">
    <property type="entry name" value="HcpB-like"/>
</dbReference>